<feature type="transmembrane region" description="Helical" evidence="1">
    <location>
        <begin position="12"/>
        <end position="30"/>
    </location>
</feature>
<protein>
    <submittedName>
        <fullName evidence="2">Uncharacterized protein</fullName>
    </submittedName>
</protein>
<proteinExistence type="predicted"/>
<keyword evidence="3" id="KW-1185">Reference proteome</keyword>
<gene>
    <name evidence="2" type="ORF">CTI12_AA333590</name>
</gene>
<organism evidence="2 3">
    <name type="scientific">Artemisia annua</name>
    <name type="common">Sweet wormwood</name>
    <dbReference type="NCBI Taxonomy" id="35608"/>
    <lineage>
        <taxon>Eukaryota</taxon>
        <taxon>Viridiplantae</taxon>
        <taxon>Streptophyta</taxon>
        <taxon>Embryophyta</taxon>
        <taxon>Tracheophyta</taxon>
        <taxon>Spermatophyta</taxon>
        <taxon>Magnoliopsida</taxon>
        <taxon>eudicotyledons</taxon>
        <taxon>Gunneridae</taxon>
        <taxon>Pentapetalae</taxon>
        <taxon>asterids</taxon>
        <taxon>campanulids</taxon>
        <taxon>Asterales</taxon>
        <taxon>Asteraceae</taxon>
        <taxon>Asteroideae</taxon>
        <taxon>Anthemideae</taxon>
        <taxon>Artemisiinae</taxon>
        <taxon>Artemisia</taxon>
    </lineage>
</organism>
<evidence type="ECO:0000313" key="2">
    <source>
        <dbReference type="EMBL" id="PWA65674.1"/>
    </source>
</evidence>
<evidence type="ECO:0000256" key="1">
    <source>
        <dbReference type="SAM" id="Phobius"/>
    </source>
</evidence>
<dbReference type="PANTHER" id="PTHR33116">
    <property type="entry name" value="REVERSE TRANSCRIPTASE ZINC-BINDING DOMAIN-CONTAINING PROTEIN-RELATED-RELATED"/>
    <property type="match status" value="1"/>
</dbReference>
<accession>A0A2U1MWU2</accession>
<keyword evidence="1" id="KW-0472">Membrane</keyword>
<keyword evidence="1" id="KW-0812">Transmembrane</keyword>
<dbReference type="PANTHER" id="PTHR33116:SF79">
    <property type="entry name" value="REVERSE TRANSCRIPTASE DOMAIN, ZINC FINGER, CCHC-TYPE-RELATED"/>
    <property type="match status" value="1"/>
</dbReference>
<keyword evidence="1" id="KW-1133">Transmembrane helix</keyword>
<name>A0A2U1MWU2_ARTAN</name>
<feature type="transmembrane region" description="Helical" evidence="1">
    <location>
        <begin position="110"/>
        <end position="127"/>
    </location>
</feature>
<dbReference type="EMBL" id="PKPP01004175">
    <property type="protein sequence ID" value="PWA65674.1"/>
    <property type="molecule type" value="Genomic_DNA"/>
</dbReference>
<reference evidence="2 3" key="1">
    <citation type="journal article" date="2018" name="Mol. Plant">
        <title>The genome of Artemisia annua provides insight into the evolution of Asteraceae family and artemisinin biosynthesis.</title>
        <authorList>
            <person name="Shen Q."/>
            <person name="Zhang L."/>
            <person name="Liao Z."/>
            <person name="Wang S."/>
            <person name="Yan T."/>
            <person name="Shi P."/>
            <person name="Liu M."/>
            <person name="Fu X."/>
            <person name="Pan Q."/>
            <person name="Wang Y."/>
            <person name="Lv Z."/>
            <person name="Lu X."/>
            <person name="Zhang F."/>
            <person name="Jiang W."/>
            <person name="Ma Y."/>
            <person name="Chen M."/>
            <person name="Hao X."/>
            <person name="Li L."/>
            <person name="Tang Y."/>
            <person name="Lv G."/>
            <person name="Zhou Y."/>
            <person name="Sun X."/>
            <person name="Brodelius P.E."/>
            <person name="Rose J.K.C."/>
            <person name="Tang K."/>
        </authorList>
    </citation>
    <scope>NUCLEOTIDE SEQUENCE [LARGE SCALE GENOMIC DNA]</scope>
    <source>
        <strain evidence="3">cv. Huhao1</strain>
        <tissue evidence="2">Leaf</tissue>
    </source>
</reference>
<dbReference type="OrthoDB" id="1732437at2759"/>
<comment type="caution">
    <text evidence="2">The sequence shown here is derived from an EMBL/GenBank/DDBJ whole genome shotgun (WGS) entry which is preliminary data.</text>
</comment>
<dbReference type="AlphaFoldDB" id="A0A2U1MWU2"/>
<evidence type="ECO:0000313" key="3">
    <source>
        <dbReference type="Proteomes" id="UP000245207"/>
    </source>
</evidence>
<dbReference type="Proteomes" id="UP000245207">
    <property type="component" value="Unassembled WGS sequence"/>
</dbReference>
<sequence length="144" mass="16193">MEANMLSTGGRSTLITSVLGSLGVYHIFLFPMPKQINKRLESLQANFFWGARMGSKKFHGSLEFGFSFKAERWSWIVGVINEMHDKGIIPHSSIKRLVKDGSATRFRRDACFVTSLLSANILLFFVLKQTKIALFETSGKMVDA</sequence>